<keyword evidence="5" id="KW-0808">Transferase</keyword>
<sequence length="324" mass="36945">MKRKFEKGSNDSLSEDITRKFESLQKEKEENDELKHAWIDELQSIARQKYPKASLVLIGSSANMFGFKASDCDLTLISGERFVYGLHALDNIEKLLPNSKYTTTLVHGAKVPILKIKDKENSLEADINSECERNIRHTYLVRCYALLDPRVQPLGIIVKLWAKNAGIINQRDHKLSGFTLLLLYIYYLQAGCSPPVVPLLQVDYPSLFSSSRQTSALIDQLKTKKLPDELKNFKSSNKQTLGELFVGFFRFYANFNWSSKVVSISRSNAYVSNNRPRMKIEDPYEMGGNCARGIYESLSFMQIKNAFTKALRKIEDSMDLDSVL</sequence>
<comment type="subcellular location">
    <subcellularLocation>
        <location evidence="3">Cytoplasm</location>
    </subcellularLocation>
</comment>
<feature type="domain" description="PAP-associated" evidence="9">
    <location>
        <begin position="240"/>
        <end position="285"/>
    </location>
</feature>
<dbReference type="OrthoDB" id="2274644at2759"/>
<dbReference type="EMBL" id="CACRXK020002308">
    <property type="protein sequence ID" value="CAB3993684.1"/>
    <property type="molecule type" value="Genomic_DNA"/>
</dbReference>
<evidence type="ECO:0000313" key="11">
    <source>
        <dbReference type="EMBL" id="CAB3993684.1"/>
    </source>
</evidence>
<keyword evidence="12" id="KW-1185">Reference proteome</keyword>
<evidence type="ECO:0000256" key="7">
    <source>
        <dbReference type="ARBA" id="ARBA00022842"/>
    </source>
</evidence>
<gene>
    <name evidence="11" type="ORF">PACLA_8A056252</name>
</gene>
<evidence type="ECO:0000259" key="9">
    <source>
        <dbReference type="Pfam" id="PF03828"/>
    </source>
</evidence>
<dbReference type="GO" id="GO:0005737">
    <property type="term" value="C:cytoplasm"/>
    <property type="evidence" value="ECO:0007669"/>
    <property type="project" value="UniProtKB-SubCell"/>
</dbReference>
<evidence type="ECO:0000256" key="4">
    <source>
        <dbReference type="ARBA" id="ARBA00022490"/>
    </source>
</evidence>
<evidence type="ECO:0000256" key="5">
    <source>
        <dbReference type="ARBA" id="ARBA00022679"/>
    </source>
</evidence>
<accession>A0A6S7GJR7</accession>
<evidence type="ECO:0000256" key="6">
    <source>
        <dbReference type="ARBA" id="ARBA00022723"/>
    </source>
</evidence>
<dbReference type="SUPFAM" id="SSF81631">
    <property type="entry name" value="PAP/OAS1 substrate-binding domain"/>
    <property type="match status" value="1"/>
</dbReference>
<evidence type="ECO:0000313" key="12">
    <source>
        <dbReference type="Proteomes" id="UP001152795"/>
    </source>
</evidence>
<evidence type="ECO:0000256" key="3">
    <source>
        <dbReference type="ARBA" id="ARBA00004496"/>
    </source>
</evidence>
<dbReference type="GO" id="GO:0046872">
    <property type="term" value="F:metal ion binding"/>
    <property type="evidence" value="ECO:0007669"/>
    <property type="project" value="UniProtKB-KW"/>
</dbReference>
<dbReference type="Gene3D" id="3.30.460.10">
    <property type="entry name" value="Beta Polymerase, domain 2"/>
    <property type="match status" value="1"/>
</dbReference>
<dbReference type="SUPFAM" id="SSF81301">
    <property type="entry name" value="Nucleotidyltransferase"/>
    <property type="match status" value="1"/>
</dbReference>
<evidence type="ECO:0000256" key="8">
    <source>
        <dbReference type="ARBA" id="ARBA00038491"/>
    </source>
</evidence>
<dbReference type="GO" id="GO:0031123">
    <property type="term" value="P:RNA 3'-end processing"/>
    <property type="evidence" value="ECO:0007669"/>
    <property type="project" value="TreeGrafter"/>
</dbReference>
<name>A0A6S7GJR7_PARCT</name>
<keyword evidence="7" id="KW-0460">Magnesium</keyword>
<feature type="domain" description="Poly(A) RNA polymerase mitochondrial-like central palm" evidence="10">
    <location>
        <begin position="13"/>
        <end position="145"/>
    </location>
</feature>
<dbReference type="InterPro" id="IPR002058">
    <property type="entry name" value="PAP_assoc"/>
</dbReference>
<dbReference type="Pfam" id="PF03828">
    <property type="entry name" value="PAP_assoc"/>
    <property type="match status" value="1"/>
</dbReference>
<comment type="similarity">
    <text evidence="8">Belongs to the DNA polymerase type-B-like family. GLD2 subfamily.</text>
</comment>
<comment type="cofactor">
    <cofactor evidence="1">
        <name>Mn(2+)</name>
        <dbReference type="ChEBI" id="CHEBI:29035"/>
    </cofactor>
</comment>
<protein>
    <submittedName>
        <fullName evidence="11">Uncharacterized protein</fullName>
    </submittedName>
</protein>
<comment type="cofactor">
    <cofactor evidence="2">
        <name>Mg(2+)</name>
        <dbReference type="ChEBI" id="CHEBI:18420"/>
    </cofactor>
</comment>
<dbReference type="InterPro" id="IPR043519">
    <property type="entry name" value="NT_sf"/>
</dbReference>
<dbReference type="Gene3D" id="1.10.1410.10">
    <property type="match status" value="1"/>
</dbReference>
<evidence type="ECO:0000256" key="1">
    <source>
        <dbReference type="ARBA" id="ARBA00001936"/>
    </source>
</evidence>
<proteinExistence type="inferred from homology"/>
<dbReference type="PANTHER" id="PTHR12271:SF40">
    <property type="entry name" value="POLY(A) RNA POLYMERASE GLD2"/>
    <property type="match status" value="1"/>
</dbReference>
<reference evidence="11" key="1">
    <citation type="submission" date="2020-04" db="EMBL/GenBank/DDBJ databases">
        <authorList>
            <person name="Alioto T."/>
            <person name="Alioto T."/>
            <person name="Gomez Garrido J."/>
        </authorList>
    </citation>
    <scope>NUCLEOTIDE SEQUENCE</scope>
    <source>
        <strain evidence="11">A484AB</strain>
    </source>
</reference>
<dbReference type="Proteomes" id="UP001152795">
    <property type="component" value="Unassembled WGS sequence"/>
</dbReference>
<evidence type="ECO:0000259" key="10">
    <source>
        <dbReference type="Pfam" id="PF22600"/>
    </source>
</evidence>
<dbReference type="InterPro" id="IPR054708">
    <property type="entry name" value="MTPAP-like_central"/>
</dbReference>
<organism evidence="11 12">
    <name type="scientific">Paramuricea clavata</name>
    <name type="common">Red gorgonian</name>
    <name type="synonym">Violescent sea-whip</name>
    <dbReference type="NCBI Taxonomy" id="317549"/>
    <lineage>
        <taxon>Eukaryota</taxon>
        <taxon>Metazoa</taxon>
        <taxon>Cnidaria</taxon>
        <taxon>Anthozoa</taxon>
        <taxon>Octocorallia</taxon>
        <taxon>Malacalcyonacea</taxon>
        <taxon>Plexauridae</taxon>
        <taxon>Paramuricea</taxon>
    </lineage>
</organism>
<comment type="caution">
    <text evidence="11">The sequence shown here is derived from an EMBL/GenBank/DDBJ whole genome shotgun (WGS) entry which is preliminary data.</text>
</comment>
<dbReference type="GO" id="GO:0016779">
    <property type="term" value="F:nucleotidyltransferase activity"/>
    <property type="evidence" value="ECO:0007669"/>
    <property type="project" value="TreeGrafter"/>
</dbReference>
<evidence type="ECO:0000256" key="2">
    <source>
        <dbReference type="ARBA" id="ARBA00001946"/>
    </source>
</evidence>
<dbReference type="PANTHER" id="PTHR12271">
    <property type="entry name" value="POLY A POLYMERASE CID PAP -RELATED"/>
    <property type="match status" value="1"/>
</dbReference>
<dbReference type="Pfam" id="PF22600">
    <property type="entry name" value="MTPAP-like_central"/>
    <property type="match status" value="1"/>
</dbReference>
<dbReference type="AlphaFoldDB" id="A0A6S7GJR7"/>
<keyword evidence="6" id="KW-0479">Metal-binding</keyword>
<keyword evidence="4" id="KW-0963">Cytoplasm</keyword>
<dbReference type="CDD" id="cd05402">
    <property type="entry name" value="NT_PAP_TUTase"/>
    <property type="match status" value="1"/>
</dbReference>